<dbReference type="Pfam" id="PF23193">
    <property type="entry name" value="NOMO_3rd"/>
    <property type="match status" value="1"/>
</dbReference>
<dbReference type="STRING" id="151549.A0A4C1VJW9"/>
<dbReference type="Proteomes" id="UP000299102">
    <property type="component" value="Unassembled WGS sequence"/>
</dbReference>
<name>A0A4C1VJW9_EUMVA</name>
<accession>A0A4C1VJW9</accession>
<evidence type="ECO:0000313" key="5">
    <source>
        <dbReference type="EMBL" id="GBP38174.1"/>
    </source>
</evidence>
<dbReference type="Pfam" id="PF22898">
    <property type="entry name" value="NOMO1-like_1st"/>
    <property type="match status" value="1"/>
</dbReference>
<comment type="caution">
    <text evidence="5">The sequence shown here is derived from an EMBL/GenBank/DDBJ whole genome shotgun (WGS) entry which is preliminary data.</text>
</comment>
<dbReference type="InterPro" id="IPR055075">
    <property type="entry name" value="NOMO-like_N"/>
</dbReference>
<evidence type="ECO:0000259" key="2">
    <source>
        <dbReference type="Pfam" id="PF22898"/>
    </source>
</evidence>
<evidence type="ECO:0000313" key="6">
    <source>
        <dbReference type="Proteomes" id="UP000299102"/>
    </source>
</evidence>
<feature type="domain" description="NOMO-like N-terminal beta-sandwich" evidence="2">
    <location>
        <begin position="6"/>
        <end position="71"/>
    </location>
</feature>
<evidence type="ECO:0000259" key="4">
    <source>
        <dbReference type="Pfam" id="PF23193"/>
    </source>
</evidence>
<dbReference type="SUPFAM" id="SSF117074">
    <property type="entry name" value="Hypothetical protein PA1324"/>
    <property type="match status" value="1"/>
</dbReference>
<dbReference type="AlphaFoldDB" id="A0A4C1VJW9"/>
<proteinExistence type="predicted"/>
<evidence type="ECO:0000256" key="1">
    <source>
        <dbReference type="ARBA" id="ARBA00022729"/>
    </source>
</evidence>
<organism evidence="5 6">
    <name type="scientific">Eumeta variegata</name>
    <name type="common">Bagworm moth</name>
    <name type="synonym">Eumeta japonica</name>
    <dbReference type="NCBI Taxonomy" id="151549"/>
    <lineage>
        <taxon>Eukaryota</taxon>
        <taxon>Metazoa</taxon>
        <taxon>Ecdysozoa</taxon>
        <taxon>Arthropoda</taxon>
        <taxon>Hexapoda</taxon>
        <taxon>Insecta</taxon>
        <taxon>Pterygota</taxon>
        <taxon>Neoptera</taxon>
        <taxon>Endopterygota</taxon>
        <taxon>Lepidoptera</taxon>
        <taxon>Glossata</taxon>
        <taxon>Ditrysia</taxon>
        <taxon>Tineoidea</taxon>
        <taxon>Psychidae</taxon>
        <taxon>Oiketicinae</taxon>
        <taxon>Eumeta</taxon>
    </lineage>
</organism>
<dbReference type="InterPro" id="IPR013784">
    <property type="entry name" value="Carb-bd-like_fold"/>
</dbReference>
<dbReference type="InterPro" id="IPR056189">
    <property type="entry name" value="NOMO_3rd"/>
</dbReference>
<dbReference type="OrthoDB" id="10263633at2759"/>
<dbReference type="SUPFAM" id="SSF49452">
    <property type="entry name" value="Starch-binding domain-like"/>
    <property type="match status" value="2"/>
</dbReference>
<sequence>MPYYSYTKEGSLKEKTECAPTNGYYFLPLYEKGEYVLKVHPPAGWSFEPSEVNLIVDGSTDQCSTGQDINFAFNGFGITGKVITAGQKQGPSGVSVQLINEKGVTRNTVTSIGGDFHFTPVIPGKYTVKASHPRWALDPSQAVVQVKEGNTVLSTGVLAVRGYDVRGSVTSYGSPVVNVHILLYSKEESPKFRVEGCMTALLQGVPDAPICYSVTDSSGEFSFGLVPAGEYRLMALANPPGQPKISYNVKPEFVSFSVLHDSLFIRDTFEVTGFTVKGKVVTASSGPPMVGVRVLLDDKPVGNTDSQGYYTLTALKPGTYIVKFQHEQCELDSIQVRVLGGGQVSVPEARVARWRVCGAVAPPASRDLIIAPDRPGLAKIMVKSDGDNEGKLGDPI</sequence>
<reference evidence="5 6" key="1">
    <citation type="journal article" date="2019" name="Commun. Biol.">
        <title>The bagworm genome reveals a unique fibroin gene that provides high tensile strength.</title>
        <authorList>
            <person name="Kono N."/>
            <person name="Nakamura H."/>
            <person name="Ohtoshi R."/>
            <person name="Tomita M."/>
            <person name="Numata K."/>
            <person name="Arakawa K."/>
        </authorList>
    </citation>
    <scope>NUCLEOTIDE SEQUENCE [LARGE SCALE GENOMIC DNA]</scope>
</reference>
<gene>
    <name evidence="5" type="primary">Nomo1</name>
    <name evidence="5" type="ORF">EVAR_80460_1</name>
</gene>
<keyword evidence="6" id="KW-1185">Reference proteome</keyword>
<dbReference type="GO" id="GO:0005789">
    <property type="term" value="C:endoplasmic reticulum membrane"/>
    <property type="evidence" value="ECO:0007669"/>
    <property type="project" value="TreeGrafter"/>
</dbReference>
<dbReference type="InterPro" id="IPR051417">
    <property type="entry name" value="SDr/BOS_complex"/>
</dbReference>
<evidence type="ECO:0000259" key="3">
    <source>
        <dbReference type="Pfam" id="PF22904"/>
    </source>
</evidence>
<dbReference type="Gene3D" id="2.60.40.1120">
    <property type="entry name" value="Carboxypeptidase-like, regulatory domain"/>
    <property type="match status" value="2"/>
</dbReference>
<dbReference type="Pfam" id="PF22904">
    <property type="entry name" value="NOMO1-like_2nd"/>
    <property type="match status" value="2"/>
</dbReference>
<dbReference type="EMBL" id="BGZK01000344">
    <property type="protein sequence ID" value="GBP38174.1"/>
    <property type="molecule type" value="Genomic_DNA"/>
</dbReference>
<dbReference type="InterPro" id="IPR055074">
    <property type="entry name" value="NOMO1-3_2nd"/>
</dbReference>
<protein>
    <submittedName>
        <fullName evidence="5">Nodal modulator 1</fullName>
    </submittedName>
</protein>
<feature type="domain" description="NOMO second beta-sandwich" evidence="3">
    <location>
        <begin position="73"/>
        <end position="155"/>
    </location>
</feature>
<dbReference type="PANTHER" id="PTHR23303:SF14">
    <property type="entry name" value="BOS COMPLEX SUBUNIT NOMO1-RELATED"/>
    <property type="match status" value="1"/>
</dbReference>
<dbReference type="PANTHER" id="PTHR23303">
    <property type="entry name" value="CARBOXYPEPTIDASE REGULATORY REGION-CONTAINING"/>
    <property type="match status" value="1"/>
</dbReference>
<keyword evidence="1" id="KW-0732">Signal</keyword>
<dbReference type="GO" id="GO:0030246">
    <property type="term" value="F:carbohydrate binding"/>
    <property type="evidence" value="ECO:0007669"/>
    <property type="project" value="InterPro"/>
</dbReference>
<feature type="domain" description="NOMO second beta-sandwich" evidence="3">
    <location>
        <begin position="272"/>
        <end position="338"/>
    </location>
</feature>
<feature type="domain" description="NOMO third transthyretin-like" evidence="4">
    <location>
        <begin position="165"/>
        <end position="269"/>
    </location>
</feature>